<name>A0A645D6S1_9ZZZZ</name>
<protein>
    <submittedName>
        <fullName evidence="1">Uncharacterized protein</fullName>
    </submittedName>
</protein>
<proteinExistence type="predicted"/>
<evidence type="ECO:0000313" key="1">
    <source>
        <dbReference type="EMBL" id="MPM84332.1"/>
    </source>
</evidence>
<organism evidence="1">
    <name type="scientific">bioreactor metagenome</name>
    <dbReference type="NCBI Taxonomy" id="1076179"/>
    <lineage>
        <taxon>unclassified sequences</taxon>
        <taxon>metagenomes</taxon>
        <taxon>ecological metagenomes</taxon>
    </lineage>
</organism>
<reference evidence="1" key="1">
    <citation type="submission" date="2019-08" db="EMBL/GenBank/DDBJ databases">
        <authorList>
            <person name="Kucharzyk K."/>
            <person name="Murdoch R.W."/>
            <person name="Higgins S."/>
            <person name="Loffler F."/>
        </authorList>
    </citation>
    <scope>NUCLEOTIDE SEQUENCE</scope>
</reference>
<gene>
    <name evidence="1" type="ORF">SDC9_131403</name>
</gene>
<dbReference type="EMBL" id="VSSQ01032906">
    <property type="protein sequence ID" value="MPM84332.1"/>
    <property type="molecule type" value="Genomic_DNA"/>
</dbReference>
<accession>A0A645D6S1</accession>
<dbReference type="AlphaFoldDB" id="A0A645D6S1"/>
<comment type="caution">
    <text evidence="1">The sequence shown here is derived from an EMBL/GenBank/DDBJ whole genome shotgun (WGS) entry which is preliminary data.</text>
</comment>
<sequence>MRHAVLDAKTPEQLAHTERKILFCTDVDALCLISTDAAVRIHQPSEQRPTLLFRRSKVFVRNALVMERFEKDGF</sequence>